<comment type="caution">
    <text evidence="1">The sequence shown here is derived from an EMBL/GenBank/DDBJ whole genome shotgun (WGS) entry which is preliminary data.</text>
</comment>
<name>A0ABT9E7Z3_9PROT</name>
<organism evidence="1 2">
    <name type="scientific">Paracraurococcus lichenis</name>
    <dbReference type="NCBI Taxonomy" id="3064888"/>
    <lineage>
        <taxon>Bacteria</taxon>
        <taxon>Pseudomonadati</taxon>
        <taxon>Pseudomonadota</taxon>
        <taxon>Alphaproteobacteria</taxon>
        <taxon>Acetobacterales</taxon>
        <taxon>Roseomonadaceae</taxon>
        <taxon>Paracraurococcus</taxon>
    </lineage>
</organism>
<gene>
    <name evidence="1" type="ORF">Q7A36_28415</name>
</gene>
<dbReference type="EMBL" id="JAUTWS010000044">
    <property type="protein sequence ID" value="MDO9712300.1"/>
    <property type="molecule type" value="Genomic_DNA"/>
</dbReference>
<keyword evidence="2" id="KW-1185">Reference proteome</keyword>
<sequence length="569" mass="61167">MAELDGRFSPVARAFEDGEFALWVGSGISRRAPNLGGLVARAVEFLRERAAATATSADYLPALREVVELAGMDPATLEPQFGQPFATWPEQGQIVNALWTRYSRVLDIRIPREESDFILWEAINVRDAFADARHPAAEHLCIAILVLEGAVKTIASANWDAFIEAAVHRLSGGILGTLQVVVDPSHMREPPGRATLLKLHGCIYYATIEPNTFRKYLVGSHTQLVDWPHKPAFAAMRNAAVMVATNQKALVLGLSIQDANLQGIFSQASQVNSWPWPCDPAAPAHVFCEDRIGQGQRDVLRVVYGDAYNHHSAAIHQAAHLRAWGEQVLIALSLRVVFAKLVRLMALALKAMGKMPLIAPLVAQLNELRDAIAERATPDPVERSRTGVTELGIRTWSRIACIFRTGTLPAKPDAYEAISAFTPALIGADQGAVASGLGQLAVALALLQRGQAVGRWELGPPTDDAATSGALGAMSARAGAQRRPLFLVRSATEALRLEGAGAFADDAIVVHADDTWAQAFGTRLSARRVRGAPGRTGRLGTTHISLGAMLARCDTAVALEAEFGSELIV</sequence>
<dbReference type="RefSeq" id="WP_305107155.1">
    <property type="nucleotide sequence ID" value="NZ_JAUTWS010000044.1"/>
</dbReference>
<dbReference type="Pfam" id="PF13289">
    <property type="entry name" value="SIR2_2"/>
    <property type="match status" value="1"/>
</dbReference>
<dbReference type="Proteomes" id="UP001243009">
    <property type="component" value="Unassembled WGS sequence"/>
</dbReference>
<reference evidence="1 2" key="1">
    <citation type="submission" date="2023-08" db="EMBL/GenBank/DDBJ databases">
        <title>The draft genome sequence of Paracraurococcus sp. LOR1-02.</title>
        <authorList>
            <person name="Kingkaew E."/>
            <person name="Tanasupawat S."/>
        </authorList>
    </citation>
    <scope>NUCLEOTIDE SEQUENCE [LARGE SCALE GENOMIC DNA]</scope>
    <source>
        <strain evidence="1 2">LOR1-02</strain>
    </source>
</reference>
<evidence type="ECO:0000313" key="2">
    <source>
        <dbReference type="Proteomes" id="UP001243009"/>
    </source>
</evidence>
<proteinExistence type="predicted"/>
<accession>A0ABT9E7Z3</accession>
<protein>
    <submittedName>
        <fullName evidence="1">SIR2 family protein</fullName>
    </submittedName>
</protein>
<evidence type="ECO:0000313" key="1">
    <source>
        <dbReference type="EMBL" id="MDO9712300.1"/>
    </source>
</evidence>